<dbReference type="Pfam" id="PF01933">
    <property type="entry name" value="CofD"/>
    <property type="match status" value="1"/>
</dbReference>
<comment type="caution">
    <text evidence="4">The sequence shown here is derived from an EMBL/GenBank/DDBJ whole genome shotgun (WGS) entry which is preliminary data.</text>
</comment>
<dbReference type="HAMAP" id="MF_00973">
    <property type="entry name" value="Gluconeogen_factor"/>
    <property type="match status" value="1"/>
</dbReference>
<dbReference type="GO" id="GO:0005737">
    <property type="term" value="C:cytoplasm"/>
    <property type="evidence" value="ECO:0007669"/>
    <property type="project" value="UniProtKB-SubCell"/>
</dbReference>
<comment type="subcellular location">
    <subcellularLocation>
        <location evidence="2">Cytoplasm</location>
    </subcellularLocation>
</comment>
<evidence type="ECO:0000256" key="2">
    <source>
        <dbReference type="HAMAP-Rule" id="MF_00973"/>
    </source>
</evidence>
<dbReference type="GO" id="GO:0008360">
    <property type="term" value="P:regulation of cell shape"/>
    <property type="evidence" value="ECO:0007669"/>
    <property type="project" value="UniProtKB-UniRule"/>
</dbReference>
<dbReference type="STRING" id="1484.SA87_02670"/>
<organism evidence="4 6">
    <name type="scientific">Hydrogenibacillus schlegelii</name>
    <name type="common">Bacillus schlegelii</name>
    <dbReference type="NCBI Taxonomy" id="1484"/>
    <lineage>
        <taxon>Bacteria</taxon>
        <taxon>Bacillati</taxon>
        <taxon>Bacillota</taxon>
        <taxon>Bacilli</taxon>
        <taxon>Bacillales</taxon>
        <taxon>Bacillales Family X. Incertae Sedis</taxon>
        <taxon>Hydrogenibacillus</taxon>
    </lineage>
</organism>
<dbReference type="PANTHER" id="PTHR30135:SF3">
    <property type="entry name" value="GLUCONEOGENESIS FACTOR-RELATED"/>
    <property type="match status" value="1"/>
</dbReference>
<evidence type="ECO:0000313" key="4">
    <source>
        <dbReference type="EMBL" id="OAR03557.1"/>
    </source>
</evidence>
<dbReference type="SUPFAM" id="SSF142338">
    <property type="entry name" value="CofD-like"/>
    <property type="match status" value="1"/>
</dbReference>
<name>A0A132NA48_HYDSH</name>
<dbReference type="AlphaFoldDB" id="A0A132NA48"/>
<keyword evidence="1 2" id="KW-0963">Cytoplasm</keyword>
<keyword evidence="5" id="KW-0808">Transferase</keyword>
<dbReference type="InterPro" id="IPR002882">
    <property type="entry name" value="CofD"/>
</dbReference>
<dbReference type="EMBL" id="PEBV01000005">
    <property type="protein sequence ID" value="PTQ54250.1"/>
    <property type="molecule type" value="Genomic_DNA"/>
</dbReference>
<sequence>MGHAPKRRVVAIGGGTGLSSLLRGLKAGPFAITAIVTVADDGGSTGRLRAEMDIPAPGDIRNVLVALAEKESLLSALMQYRFRTNGALSGHALGNLLIAAMSDIAGDFAQAVRALSRVLAVRGVVLPAANAPLRLKAELADGTVVEGESNIPKAGRPIRRVMIDPPDAAPLPEALQAIREAELILLGPGSLYTSLIPNLLVPGLVRAIAESRAPKAFIVNLMTQPGETDGYTAFDHVAAVEAHSAPKLFDVLVVNTGPIPEPLARRYREGGQEAVRVDREVLRARGYRLIEDDFVLADPKTGLIRHDAVKVGERLLSSLF</sequence>
<evidence type="ECO:0000313" key="7">
    <source>
        <dbReference type="Proteomes" id="UP000244180"/>
    </source>
</evidence>
<reference evidence="4 6" key="1">
    <citation type="submission" date="2015-09" db="EMBL/GenBank/DDBJ databases">
        <title>Draft genome sequence of Hydrogenibacillus schlegelii DSM 2000.</title>
        <authorList>
            <person name="Hemp J."/>
        </authorList>
    </citation>
    <scope>NUCLEOTIDE SEQUENCE [LARGE SCALE GENOMIC DNA]</scope>
    <source>
        <strain evidence="4 6">MA 48</strain>
    </source>
</reference>
<accession>A0A132NA48</accession>
<dbReference type="NCBIfam" id="TIGR01826">
    <property type="entry name" value="CofD_related"/>
    <property type="match status" value="1"/>
</dbReference>
<evidence type="ECO:0000313" key="3">
    <source>
        <dbReference type="EMBL" id="MBT9281232.1"/>
    </source>
</evidence>
<dbReference type="PANTHER" id="PTHR30135">
    <property type="entry name" value="UNCHARACTERIZED PROTEIN YVCK-RELATED"/>
    <property type="match status" value="1"/>
</dbReference>
<evidence type="ECO:0000313" key="5">
    <source>
        <dbReference type="EMBL" id="PTQ54250.1"/>
    </source>
</evidence>
<dbReference type="EMBL" id="JXBB01000055">
    <property type="protein sequence ID" value="OAR03557.1"/>
    <property type="molecule type" value="Genomic_DNA"/>
</dbReference>
<dbReference type="Proteomes" id="UP000243024">
    <property type="component" value="Unassembled WGS sequence"/>
</dbReference>
<reference evidence="5 7" key="2">
    <citation type="submission" date="2017-08" db="EMBL/GenBank/DDBJ databases">
        <title>Burning lignite coal seam in the remote Altai Mountains harbors a hydrogen-driven thermophilic microbial community.</title>
        <authorList>
            <person name="Kadnikov V.V."/>
            <person name="Mardanov A.V."/>
            <person name="Ivasenko D."/>
            <person name="Beletsky A.V."/>
            <person name="Karnachuk O.V."/>
            <person name="Ravin N.V."/>
        </authorList>
    </citation>
    <scope>NUCLEOTIDE SEQUENCE [LARGE SCALE GENOMIC DNA]</scope>
    <source>
        <strain evidence="5">AL33</strain>
    </source>
</reference>
<evidence type="ECO:0000256" key="1">
    <source>
        <dbReference type="ARBA" id="ARBA00022490"/>
    </source>
</evidence>
<reference evidence="3" key="3">
    <citation type="journal article" date="2021" name="Microbiology">
        <title>Metagenomic Analysis of the Microbial Community in the Underground Coal Fire Area (Kemerovo Region, Russia) Revealed Predominance of Thermophilic Members of the Phyla Deinococcus-thermus, Aquificae, and Firmicutes.</title>
        <authorList>
            <person name="Kadnikov V."/>
            <person name="Mardanov A.V."/>
            <person name="Beletsky A.V."/>
            <person name="Karnachuk O.V."/>
            <person name="Ravin N.V."/>
        </authorList>
    </citation>
    <scope>NUCLEOTIDE SEQUENCE</scope>
    <source>
        <strain evidence="3">RBS10-49</strain>
    </source>
</reference>
<dbReference type="InterPro" id="IPR010119">
    <property type="entry name" value="Gluconeogen_factor"/>
</dbReference>
<dbReference type="Gene3D" id="3.40.50.10680">
    <property type="entry name" value="CofD-like domains"/>
    <property type="match status" value="1"/>
</dbReference>
<dbReference type="Proteomes" id="UP000748108">
    <property type="component" value="Unassembled WGS sequence"/>
</dbReference>
<dbReference type="RefSeq" id="WP_066202857.1">
    <property type="nucleotide sequence ID" value="NZ_CBCSAS010000002.1"/>
</dbReference>
<gene>
    <name evidence="5" type="ORF">HSCHL_0529</name>
    <name evidence="3" type="ORF">KM312_00955</name>
    <name evidence="4" type="ORF">SA87_02670</name>
</gene>
<evidence type="ECO:0000313" key="6">
    <source>
        <dbReference type="Proteomes" id="UP000243024"/>
    </source>
</evidence>
<dbReference type="EMBL" id="JAHHQF010000037">
    <property type="protein sequence ID" value="MBT9281232.1"/>
    <property type="molecule type" value="Genomic_DNA"/>
</dbReference>
<comment type="similarity">
    <text evidence="2">Belongs to the gluconeogenesis factor family.</text>
</comment>
<proteinExistence type="inferred from homology"/>
<dbReference type="OrthoDB" id="9783842at2"/>
<dbReference type="InterPro" id="IPR038136">
    <property type="entry name" value="CofD-like_dom_sf"/>
</dbReference>
<protein>
    <recommendedName>
        <fullName evidence="2">Gluconeogenesis factor</fullName>
    </recommendedName>
</protein>
<dbReference type="Proteomes" id="UP000244180">
    <property type="component" value="Unassembled WGS sequence"/>
</dbReference>
<dbReference type="GO" id="GO:0043743">
    <property type="term" value="F:LPPG:FO 2-phospho-L-lactate transferase activity"/>
    <property type="evidence" value="ECO:0007669"/>
    <property type="project" value="InterPro"/>
</dbReference>
<keyword evidence="6" id="KW-1185">Reference proteome</keyword>
<dbReference type="CDD" id="cd07187">
    <property type="entry name" value="YvcK_like"/>
    <property type="match status" value="1"/>
</dbReference>
<comment type="function">
    <text evidence="2">Required for morphogenesis under gluconeogenic growth conditions.</text>
</comment>